<sequence>MGLFSNLFGRQEKAPIDESQAQSLQQEIRVLESHLESEPANVEVQQALIAKYSQASSVYSQAPSFRGQVNDVFTRLNELRNMARSNF</sequence>
<keyword evidence="2" id="KW-1185">Reference proteome</keyword>
<dbReference type="Proteomes" id="UP000186206">
    <property type="component" value="Unassembled WGS sequence"/>
</dbReference>
<comment type="caution">
    <text evidence="1">The sequence shown here is derived from an EMBL/GenBank/DDBJ whole genome shotgun (WGS) entry which is preliminary data.</text>
</comment>
<reference evidence="1 2" key="1">
    <citation type="submission" date="2016-09" db="EMBL/GenBank/DDBJ databases">
        <title>Genomic Taxonomy of the Vibrionaceae.</title>
        <authorList>
            <person name="Gonzalez-Castillo A."/>
            <person name="Gomez-Gil B."/>
            <person name="Enciso-Ibarra K."/>
        </authorList>
    </citation>
    <scope>NUCLEOTIDE SEQUENCE [LARGE SCALE GENOMIC DNA]</scope>
    <source>
        <strain evidence="1 2">CAIM 1731</strain>
    </source>
</reference>
<dbReference type="EMBL" id="MJMI01000094">
    <property type="protein sequence ID" value="OLQ91626.1"/>
    <property type="molecule type" value="Genomic_DNA"/>
</dbReference>
<organism evidence="1 2">
    <name type="scientific">Vibrio ponticus</name>
    <dbReference type="NCBI Taxonomy" id="265668"/>
    <lineage>
        <taxon>Bacteria</taxon>
        <taxon>Pseudomonadati</taxon>
        <taxon>Pseudomonadota</taxon>
        <taxon>Gammaproteobacteria</taxon>
        <taxon>Vibrionales</taxon>
        <taxon>Vibrionaceae</taxon>
        <taxon>Vibrio</taxon>
    </lineage>
</organism>
<protein>
    <submittedName>
        <fullName evidence="1">Uncharacterized protein</fullName>
    </submittedName>
</protein>
<proteinExistence type="predicted"/>
<name>A0ABX3FGG7_9VIBR</name>
<accession>A0ABX3FGG7</accession>
<dbReference type="RefSeq" id="WP_075649743.1">
    <property type="nucleotide sequence ID" value="NZ_AP019658.1"/>
</dbReference>
<evidence type="ECO:0000313" key="1">
    <source>
        <dbReference type="EMBL" id="OLQ91626.1"/>
    </source>
</evidence>
<gene>
    <name evidence="1" type="ORF">BIY21_13250</name>
</gene>
<evidence type="ECO:0000313" key="2">
    <source>
        <dbReference type="Proteomes" id="UP000186206"/>
    </source>
</evidence>